<dbReference type="Gene3D" id="3.50.50.60">
    <property type="entry name" value="FAD/NAD(P)-binding domain"/>
    <property type="match status" value="1"/>
</dbReference>
<dbReference type="RefSeq" id="WP_094479705.1">
    <property type="nucleotide sequence ID" value="NZ_NOZR01000008.1"/>
</dbReference>
<evidence type="ECO:0000313" key="8">
    <source>
        <dbReference type="Proteomes" id="UP000216063"/>
    </source>
</evidence>
<keyword evidence="8" id="KW-1185">Reference proteome</keyword>
<comment type="cofactor">
    <cofactor evidence="1">
        <name>FAD</name>
        <dbReference type="ChEBI" id="CHEBI:57692"/>
    </cofactor>
</comment>
<dbReference type="GO" id="GO:0016709">
    <property type="term" value="F:oxidoreductase activity, acting on paired donors, with incorporation or reduction of molecular oxygen, NAD(P)H as one donor, and incorporation of one atom of oxygen"/>
    <property type="evidence" value="ECO:0007669"/>
    <property type="project" value="UniProtKB-ARBA"/>
</dbReference>
<accession>A0A255DJM7</accession>
<dbReference type="InterPro" id="IPR050641">
    <property type="entry name" value="RIFMO-like"/>
</dbReference>
<dbReference type="PANTHER" id="PTHR43004">
    <property type="entry name" value="TRK SYSTEM POTASSIUM UPTAKE PROTEIN"/>
    <property type="match status" value="1"/>
</dbReference>
<comment type="similarity">
    <text evidence="2">Belongs to the PheA/TfdB FAD monooxygenase family.</text>
</comment>
<dbReference type="Pfam" id="PF01494">
    <property type="entry name" value="FAD_binding_3"/>
    <property type="match status" value="1"/>
</dbReference>
<evidence type="ECO:0000259" key="6">
    <source>
        <dbReference type="Pfam" id="PF01494"/>
    </source>
</evidence>
<dbReference type="SUPFAM" id="SSF52833">
    <property type="entry name" value="Thioredoxin-like"/>
    <property type="match status" value="1"/>
</dbReference>
<organism evidence="7 8">
    <name type="scientific">Mycolicibacterium sphagni</name>
    <dbReference type="NCBI Taxonomy" id="1786"/>
    <lineage>
        <taxon>Bacteria</taxon>
        <taxon>Bacillati</taxon>
        <taxon>Actinomycetota</taxon>
        <taxon>Actinomycetes</taxon>
        <taxon>Mycobacteriales</taxon>
        <taxon>Mycobacteriaceae</taxon>
        <taxon>Mycolicibacterium</taxon>
    </lineage>
</organism>
<gene>
    <name evidence="7" type="ORF">CG716_11950</name>
</gene>
<dbReference type="InterPro" id="IPR036249">
    <property type="entry name" value="Thioredoxin-like_sf"/>
</dbReference>
<dbReference type="AlphaFoldDB" id="A0A255DJM7"/>
<dbReference type="EMBL" id="NOZR01000008">
    <property type="protein sequence ID" value="OYN79598.1"/>
    <property type="molecule type" value="Genomic_DNA"/>
</dbReference>
<dbReference type="Gene3D" id="3.40.30.120">
    <property type="match status" value="1"/>
</dbReference>
<reference evidence="7 8" key="1">
    <citation type="submission" date="2017-07" db="EMBL/GenBank/DDBJ databases">
        <title>The new phylogeny of genus Mycobacterium.</title>
        <authorList>
            <person name="Tortoli E."/>
            <person name="Trovato A."/>
            <person name="Cirillo D.M."/>
        </authorList>
    </citation>
    <scope>NUCLEOTIDE SEQUENCE [LARGE SCALE GENOMIC DNA]</scope>
    <source>
        <strain evidence="7 8">ATCC 33027</strain>
    </source>
</reference>
<proteinExistence type="inferred from homology"/>
<dbReference type="InterPro" id="IPR002938">
    <property type="entry name" value="FAD-bd"/>
</dbReference>
<evidence type="ECO:0000313" key="7">
    <source>
        <dbReference type="EMBL" id="OYN79598.1"/>
    </source>
</evidence>
<comment type="caution">
    <text evidence="7">The sequence shown here is derived from an EMBL/GenBank/DDBJ whole genome shotgun (WGS) entry which is preliminary data.</text>
</comment>
<dbReference type="PRINTS" id="PR00420">
    <property type="entry name" value="RNGMNOXGNASE"/>
</dbReference>
<keyword evidence="3" id="KW-0285">Flavoprotein</keyword>
<dbReference type="OrthoDB" id="8670884at2"/>
<evidence type="ECO:0000256" key="2">
    <source>
        <dbReference type="ARBA" id="ARBA00007801"/>
    </source>
</evidence>
<dbReference type="Proteomes" id="UP000216063">
    <property type="component" value="Unassembled WGS sequence"/>
</dbReference>
<dbReference type="InterPro" id="IPR036188">
    <property type="entry name" value="FAD/NAD-bd_sf"/>
</dbReference>
<dbReference type="Gene3D" id="3.30.70.2450">
    <property type="match status" value="1"/>
</dbReference>
<name>A0A255DJM7_9MYCO</name>
<evidence type="ECO:0000256" key="4">
    <source>
        <dbReference type="ARBA" id="ARBA00022827"/>
    </source>
</evidence>
<dbReference type="Pfam" id="PF21274">
    <property type="entry name" value="Rng_hyd_C"/>
    <property type="match status" value="1"/>
</dbReference>
<evidence type="ECO:0000256" key="3">
    <source>
        <dbReference type="ARBA" id="ARBA00022630"/>
    </source>
</evidence>
<sequence>MGAPTSSNTDVLIVGAGPVGLMMACELRRRQIACRLVDKLTEFPNTSRANGLQPRSIEVLDSLGVAEQVLAGANPVRGVLVMRHGAEVARLEMAVPSARADQPFPRVAIVNQAVIEAVLRAKLTALGGGVECGRELLGFDETADGVVADVAGPQANSLEHITARWLVGCDGPHSVVRKRLDLAFEGAQYPQNLILADVHLRGDLPDGLAMLWLNDEGLLAAIPFREPGVWRLLAAVDTDAADQVPQASVEVFQRLLADRGHDTSIEIGEPLWLSNFRVHHRMVEHYRKGHVLIAGDAAHIHSPVGGQGLNTGMQDSYNLAWKLAMVIQRGAPEGLLDTYEAERLPVARQVLKETDINQRLVMSHNPVAEFLMNHLAFPLLSHASLRERVLDAALQRGSQLGVNYRSSVLSEQHDRAGTGPQAGDRAPDGVVLDQSGHPTSLFNYFQSTEFRLLIFQGHSGCGDANALADLARRTQSRSRGLLRALLVVAEGMSDVVCQDVIVLRDPQVGTHATYGARSAGLYLVRPDGYLAFVGPATDESDLMDYVKRHFVGS</sequence>
<protein>
    <recommendedName>
        <fullName evidence="6">FAD-binding domain-containing protein</fullName>
    </recommendedName>
</protein>
<evidence type="ECO:0000256" key="5">
    <source>
        <dbReference type="SAM" id="MobiDB-lite"/>
    </source>
</evidence>
<dbReference type="GO" id="GO:0071949">
    <property type="term" value="F:FAD binding"/>
    <property type="evidence" value="ECO:0007669"/>
    <property type="project" value="InterPro"/>
</dbReference>
<feature type="region of interest" description="Disordered" evidence="5">
    <location>
        <begin position="411"/>
        <end position="430"/>
    </location>
</feature>
<feature type="domain" description="FAD-binding" evidence="6">
    <location>
        <begin position="9"/>
        <end position="353"/>
    </location>
</feature>
<evidence type="ECO:0000256" key="1">
    <source>
        <dbReference type="ARBA" id="ARBA00001974"/>
    </source>
</evidence>
<dbReference type="PANTHER" id="PTHR43004:SF19">
    <property type="entry name" value="BINDING MONOOXYGENASE, PUTATIVE (JCVI)-RELATED"/>
    <property type="match status" value="1"/>
</dbReference>
<dbReference type="SUPFAM" id="SSF51905">
    <property type="entry name" value="FAD/NAD(P)-binding domain"/>
    <property type="match status" value="1"/>
</dbReference>
<keyword evidence="4" id="KW-0274">FAD</keyword>